<sequence length="344" mass="36864">MPAPAPGAPIEECAISQDDVRDSDPLVTGSRVTGDDGASVRAVRGRVARHLVGRARELDLLLAAVAAGRDVLLEGPPGTSKSTLLRSITAEWGIPLVFVEGNADLTPTRLVGHHDPARVLREDYSPGNFVPGPLVEAMRTGGFLYVEEFNRAPEDTLNTLLTAMAERRMAIPRVGVVEALPSFRVIASMNPYDNVGTTRLSTSVHDRLCRLAIGYQDAEAERGIVGRRTGVESPRLVADAVALTRATRERDDVRQGSSVRGAIDTALVAAQLAAMRGVPLPDEPSVAPPRGLPEEYTDVVLDAVLLALSGRIFLDETLESTPEAVLRQIWEDHFLLQPAAAEPG</sequence>
<keyword evidence="2" id="KW-0378">Hydrolase</keyword>
<dbReference type="Pfam" id="PF07728">
    <property type="entry name" value="AAA_5"/>
    <property type="match status" value="1"/>
</dbReference>
<dbReference type="PANTHER" id="PTHR42759:SF1">
    <property type="entry name" value="MAGNESIUM-CHELATASE SUBUNIT CHLD"/>
    <property type="match status" value="1"/>
</dbReference>
<comment type="caution">
    <text evidence="2">The sequence shown here is derived from an EMBL/GenBank/DDBJ whole genome shotgun (WGS) entry which is preliminary data.</text>
</comment>
<dbReference type="Gene3D" id="3.40.50.300">
    <property type="entry name" value="P-loop containing nucleotide triphosphate hydrolases"/>
    <property type="match status" value="1"/>
</dbReference>
<dbReference type="PANTHER" id="PTHR42759">
    <property type="entry name" value="MOXR FAMILY PROTEIN"/>
    <property type="match status" value="1"/>
</dbReference>
<name>A0A839YCS7_9ACTN</name>
<dbReference type="EMBL" id="JACIBU010000001">
    <property type="protein sequence ID" value="MBB3677553.1"/>
    <property type="molecule type" value="Genomic_DNA"/>
</dbReference>
<dbReference type="InterPro" id="IPR011704">
    <property type="entry name" value="ATPase_dyneun-rel_AAA"/>
</dbReference>
<dbReference type="InterPro" id="IPR050764">
    <property type="entry name" value="CbbQ/NirQ/NorQ/GpvN"/>
</dbReference>
<dbReference type="EC" id="3.6.3.-" evidence="2"/>
<protein>
    <submittedName>
        <fullName evidence="2">MoxR-like ATPase</fullName>
        <ecNumber evidence="2">3.6.3.-</ecNumber>
    </submittedName>
</protein>
<dbReference type="SUPFAM" id="SSF52540">
    <property type="entry name" value="P-loop containing nucleoside triphosphate hydrolases"/>
    <property type="match status" value="1"/>
</dbReference>
<evidence type="ECO:0000259" key="1">
    <source>
        <dbReference type="Pfam" id="PF07728"/>
    </source>
</evidence>
<organism evidence="2 3">
    <name type="scientific">Modestobacter versicolor</name>
    <dbReference type="NCBI Taxonomy" id="429133"/>
    <lineage>
        <taxon>Bacteria</taxon>
        <taxon>Bacillati</taxon>
        <taxon>Actinomycetota</taxon>
        <taxon>Actinomycetes</taxon>
        <taxon>Geodermatophilales</taxon>
        <taxon>Geodermatophilaceae</taxon>
        <taxon>Modestobacter</taxon>
    </lineage>
</organism>
<gene>
    <name evidence="2" type="ORF">FHX36_003288</name>
</gene>
<dbReference type="GO" id="GO:0005524">
    <property type="term" value="F:ATP binding"/>
    <property type="evidence" value="ECO:0007669"/>
    <property type="project" value="InterPro"/>
</dbReference>
<proteinExistence type="predicted"/>
<reference evidence="2 3" key="1">
    <citation type="submission" date="2020-08" db="EMBL/GenBank/DDBJ databases">
        <title>Sequencing the genomes of 1000 actinobacteria strains.</title>
        <authorList>
            <person name="Klenk H.-P."/>
        </authorList>
    </citation>
    <scope>NUCLEOTIDE SEQUENCE [LARGE SCALE GENOMIC DNA]</scope>
    <source>
        <strain evidence="2 3">DSM 16678</strain>
    </source>
</reference>
<evidence type="ECO:0000313" key="3">
    <source>
        <dbReference type="Proteomes" id="UP000580718"/>
    </source>
</evidence>
<feature type="domain" description="ATPase dynein-related AAA" evidence="1">
    <location>
        <begin position="70"/>
        <end position="207"/>
    </location>
</feature>
<evidence type="ECO:0000313" key="2">
    <source>
        <dbReference type="EMBL" id="MBB3677553.1"/>
    </source>
</evidence>
<dbReference type="InterPro" id="IPR027417">
    <property type="entry name" value="P-loop_NTPase"/>
</dbReference>
<dbReference type="GO" id="GO:0016887">
    <property type="term" value="F:ATP hydrolysis activity"/>
    <property type="evidence" value="ECO:0007669"/>
    <property type="project" value="InterPro"/>
</dbReference>
<dbReference type="AlphaFoldDB" id="A0A839YCS7"/>
<dbReference type="Proteomes" id="UP000580718">
    <property type="component" value="Unassembled WGS sequence"/>
</dbReference>
<accession>A0A839YCS7</accession>
<dbReference type="RefSeq" id="WP_258372776.1">
    <property type="nucleotide sequence ID" value="NZ_JACIBU010000001.1"/>
</dbReference>